<dbReference type="InterPro" id="IPR013757">
    <property type="entry name" value="Topo_IIA_A_a_sf"/>
</dbReference>
<dbReference type="PROSITE" id="PS52040">
    <property type="entry name" value="TOPO_IIA"/>
    <property type="match status" value="1"/>
</dbReference>
<keyword evidence="5 8" id="KW-0799">Topoisomerase</keyword>
<evidence type="ECO:0000256" key="8">
    <source>
        <dbReference type="HAMAP-Rule" id="MF_01897"/>
    </source>
</evidence>
<gene>
    <name evidence="8" type="primary">gyrA</name>
    <name evidence="11" type="ORF">A2Z33_01220</name>
</gene>
<feature type="active site" description="O-(5'-phospho-DNA)-tyrosine intermediate" evidence="8 9">
    <location>
        <position position="120"/>
    </location>
</feature>
<comment type="miscellaneous">
    <text evidence="8">Few gyrases are as efficient as E.coli at forming negative supercoils. Not all organisms have 2 type II topoisomerases; in organisms with a single type II topoisomerase this enzyme also has to decatenate newly replicated chromosomes.</text>
</comment>
<dbReference type="SUPFAM" id="SSF56719">
    <property type="entry name" value="Type II DNA topoisomerase"/>
    <property type="match status" value="1"/>
</dbReference>
<dbReference type="GO" id="GO:0005694">
    <property type="term" value="C:chromosome"/>
    <property type="evidence" value="ECO:0007669"/>
    <property type="project" value="InterPro"/>
</dbReference>
<dbReference type="Gene3D" id="1.10.268.10">
    <property type="entry name" value="Topoisomerase, domain 3"/>
    <property type="match status" value="1"/>
</dbReference>
<dbReference type="PANTHER" id="PTHR43493:SF5">
    <property type="entry name" value="DNA GYRASE SUBUNIT A, CHLOROPLASTIC_MITOCHONDRIAL"/>
    <property type="match status" value="1"/>
</dbReference>
<sequence length="846" mass="94057">MNIGKIVQSEIVSEMQKSYLDYAMSVIVARALPDVRDGLKPVHRRILYAMHQMNLSHSAKYKKSATVVGEVLGKYHPHGDAPVYEALVRLAQNFSMRYMLVDGQGNFGSVDGDPPAAMRYTECRLAAIAAEMLTDIEKETVGFVPNFDGTIDEPVYLPAKLPNLLLMGSEGIAVGMATKIPPHNLSEVVDAIVYMMGKAKIVMPEKPADRNIKADEESQLPAENPVFSFNVTIDGLLEHVQGPDFPTGGMIYDISEIRNAYATGRGKIVMRGKAEIEDIGQGKSAIAISELPYQVNKALLVAKIADLVKEKKIEGISDLRDESDRRGIRVVVELKRDARPKQVLNNLYKHTALQTTFPVNMVALVDNTPQTVDLTTILSEYIKHRYQVIRKRSLFELKEARAREHVLEGLKIAVDHIDEVIAVIKKSADADEARGKLMERFGLSEIQATAILDMQLRRLAALERQKIEDELAMIRETISYLEDLLAHPDKILRVTRDELTKLKEKFGDSRKTKVYKSKVGEFSEEQLIRNEDVIIAMSETGYIKRMPKSTFRLQERGGKGVIGMATKDEDSIDKLLTAQTHDNMLFFTDKGKVYQVRVWDVPEATRQSKGQAIVNLINTEQGERVTSILTYSLKREVQKAAHVEYILMATKKGTVKKSRIREYENIRRNGLVAIKLESQDELIWAKLTGGDDDVLIVTHNGKSIRFAENEVRPTARDTMGVRGILVGSDDYVVSMDIINGSAKNADLLTIMEKGMGKKTPVTGFPKQRRGGQGVKVAEVKDKTGKIAVSQLMPAGCESVVLTSTYGQIVKLPADSIPRLGRATSGVILMRYTDKSDTVAAATCLTN</sequence>
<protein>
    <recommendedName>
        <fullName evidence="8">DNA gyrase subunit A</fullName>
        <ecNumber evidence="8">5.6.2.2</ecNumber>
    </recommendedName>
</protein>
<dbReference type="InterPro" id="IPR013760">
    <property type="entry name" value="Topo_IIA-like_dom_sf"/>
</dbReference>
<dbReference type="SUPFAM" id="SSF101904">
    <property type="entry name" value="GyrA/ParC C-terminal domain-like"/>
    <property type="match status" value="1"/>
</dbReference>
<evidence type="ECO:0000256" key="5">
    <source>
        <dbReference type="ARBA" id="ARBA00023029"/>
    </source>
</evidence>
<dbReference type="Pfam" id="PF00521">
    <property type="entry name" value="DNA_topoisoIV"/>
    <property type="match status" value="1"/>
</dbReference>
<reference evidence="11 12" key="1">
    <citation type="journal article" date="2016" name="Nat. Commun.">
        <title>Thousands of microbial genomes shed light on interconnected biogeochemical processes in an aquifer system.</title>
        <authorList>
            <person name="Anantharaman K."/>
            <person name="Brown C.T."/>
            <person name="Hug L.A."/>
            <person name="Sharon I."/>
            <person name="Castelle C.J."/>
            <person name="Probst A.J."/>
            <person name="Thomas B.C."/>
            <person name="Singh A."/>
            <person name="Wilkins M.J."/>
            <person name="Karaoz U."/>
            <person name="Brodie E.L."/>
            <person name="Williams K.H."/>
            <person name="Hubbard S.S."/>
            <person name="Banfield J.F."/>
        </authorList>
    </citation>
    <scope>NUCLEOTIDE SEQUENCE [LARGE SCALE GENOMIC DNA]</scope>
</reference>
<dbReference type="Gene3D" id="2.120.10.90">
    <property type="entry name" value="DNA gyrase/topoisomerase IV, subunit A, C-terminal"/>
    <property type="match status" value="1"/>
</dbReference>
<dbReference type="GO" id="GO:0009330">
    <property type="term" value="C:DNA topoisomerase type II (double strand cut, ATP-hydrolyzing) complex"/>
    <property type="evidence" value="ECO:0007669"/>
    <property type="project" value="TreeGrafter"/>
</dbReference>
<keyword evidence="7 8" id="KW-0413">Isomerase</keyword>
<comment type="function">
    <text evidence="8">A type II topoisomerase that negatively supercoils closed circular double-stranded (ds) DNA in an ATP-dependent manner to modulate DNA topology and maintain chromosomes in an underwound state. Negative supercoiling favors strand separation, and DNA replication, transcription, recombination and repair, all of which involve strand separation. Also able to catalyze the interconversion of other topological isomers of dsDNA rings, including catenanes and knotted rings. Type II topoisomerases break and join 2 DNA strands simultaneously in an ATP-dependent manner.</text>
</comment>
<dbReference type="HAMAP" id="MF_01897">
    <property type="entry name" value="GyrA"/>
    <property type="match status" value="1"/>
</dbReference>
<feature type="domain" description="Topo IIA-type catalytic" evidence="10">
    <location>
        <begin position="32"/>
        <end position="527"/>
    </location>
</feature>
<evidence type="ECO:0000256" key="4">
    <source>
        <dbReference type="ARBA" id="ARBA00022840"/>
    </source>
</evidence>
<accession>A0A1F5YP32</accession>
<dbReference type="GO" id="GO:0006261">
    <property type="term" value="P:DNA-templated DNA replication"/>
    <property type="evidence" value="ECO:0007669"/>
    <property type="project" value="UniProtKB-UniRule"/>
</dbReference>
<dbReference type="GO" id="GO:0005524">
    <property type="term" value="F:ATP binding"/>
    <property type="evidence" value="ECO:0007669"/>
    <property type="project" value="UniProtKB-UniRule"/>
</dbReference>
<keyword evidence="8" id="KW-0963">Cytoplasm</keyword>
<keyword evidence="6 8" id="KW-0238">DNA-binding</keyword>
<dbReference type="Gene3D" id="3.90.199.10">
    <property type="entry name" value="Topoisomerase II, domain 5"/>
    <property type="match status" value="1"/>
</dbReference>
<dbReference type="NCBIfam" id="NF004043">
    <property type="entry name" value="PRK05560.1"/>
    <property type="match status" value="1"/>
</dbReference>
<comment type="subunit">
    <text evidence="8">Heterotetramer, composed of two GyrA and two GyrB chains. In the heterotetramer, GyrA contains the active site tyrosine that forms a transient covalent intermediate with DNA, while GyrB binds cofactors and catalyzes ATP hydrolysis.</text>
</comment>
<evidence type="ECO:0000313" key="12">
    <source>
        <dbReference type="Proteomes" id="UP000178448"/>
    </source>
</evidence>
<comment type="catalytic activity">
    <reaction evidence="1 8 9">
        <text>ATP-dependent breakage, passage and rejoining of double-stranded DNA.</text>
        <dbReference type="EC" id="5.6.2.2"/>
    </reaction>
</comment>
<dbReference type="FunFam" id="3.30.1360.40:FF:000002">
    <property type="entry name" value="DNA gyrase subunit A"/>
    <property type="match status" value="1"/>
</dbReference>
<dbReference type="InterPro" id="IPR002205">
    <property type="entry name" value="Topo_IIA_dom_A"/>
</dbReference>
<dbReference type="InterPro" id="IPR035516">
    <property type="entry name" value="Gyrase/topoIV_suA_C"/>
</dbReference>
<comment type="subcellular location">
    <subcellularLocation>
        <location evidence="8">Cytoplasm</location>
    </subcellularLocation>
</comment>
<name>A0A1F5YP32_9BACT</name>
<evidence type="ECO:0000256" key="6">
    <source>
        <dbReference type="ARBA" id="ARBA00023125"/>
    </source>
</evidence>
<keyword evidence="3 8" id="KW-0547">Nucleotide-binding</keyword>
<dbReference type="PANTHER" id="PTHR43493">
    <property type="entry name" value="DNA GYRASE/TOPOISOMERASE SUBUNIT A"/>
    <property type="match status" value="1"/>
</dbReference>
<dbReference type="Gene3D" id="3.30.1360.40">
    <property type="match status" value="1"/>
</dbReference>
<dbReference type="InterPro" id="IPR005743">
    <property type="entry name" value="GyrA"/>
</dbReference>
<evidence type="ECO:0000256" key="7">
    <source>
        <dbReference type="ARBA" id="ARBA00023235"/>
    </source>
</evidence>
<dbReference type="AlphaFoldDB" id="A0A1F5YP32"/>
<evidence type="ECO:0000259" key="10">
    <source>
        <dbReference type="PROSITE" id="PS52040"/>
    </source>
</evidence>
<dbReference type="SMART" id="SM00434">
    <property type="entry name" value="TOP4c"/>
    <property type="match status" value="1"/>
</dbReference>
<dbReference type="GO" id="GO:0006265">
    <property type="term" value="P:DNA topological change"/>
    <property type="evidence" value="ECO:0007669"/>
    <property type="project" value="UniProtKB-UniRule"/>
</dbReference>
<dbReference type="InterPro" id="IPR006691">
    <property type="entry name" value="GyrA/parC_rep"/>
</dbReference>
<dbReference type="GO" id="GO:0034335">
    <property type="term" value="F:DNA negative supercoiling activity"/>
    <property type="evidence" value="ECO:0007669"/>
    <property type="project" value="UniProtKB-ARBA"/>
</dbReference>
<dbReference type="FunFam" id="1.10.268.10:FF:000001">
    <property type="entry name" value="DNA gyrase subunit A"/>
    <property type="match status" value="1"/>
</dbReference>
<evidence type="ECO:0000256" key="9">
    <source>
        <dbReference type="PROSITE-ProRule" id="PRU01384"/>
    </source>
</evidence>
<dbReference type="CDD" id="cd00187">
    <property type="entry name" value="TOP4c"/>
    <property type="match status" value="1"/>
</dbReference>
<evidence type="ECO:0000313" key="11">
    <source>
        <dbReference type="EMBL" id="OGG01854.1"/>
    </source>
</evidence>
<evidence type="ECO:0000256" key="2">
    <source>
        <dbReference type="ARBA" id="ARBA00008263"/>
    </source>
</evidence>
<evidence type="ECO:0000256" key="3">
    <source>
        <dbReference type="ARBA" id="ARBA00022741"/>
    </source>
</evidence>
<dbReference type="EC" id="5.6.2.2" evidence="8"/>
<organism evidence="11 12">
    <name type="scientific">Candidatus Gottesmanbacteria bacterium RBG_16_52_11</name>
    <dbReference type="NCBI Taxonomy" id="1798374"/>
    <lineage>
        <taxon>Bacteria</taxon>
        <taxon>Candidatus Gottesmaniibacteriota</taxon>
    </lineage>
</organism>
<dbReference type="Proteomes" id="UP000178448">
    <property type="component" value="Unassembled WGS sequence"/>
</dbReference>
<dbReference type="STRING" id="1798374.A2Z33_01220"/>
<keyword evidence="4 8" id="KW-0067">ATP-binding</keyword>
<dbReference type="GO" id="GO:0005737">
    <property type="term" value="C:cytoplasm"/>
    <property type="evidence" value="ECO:0007669"/>
    <property type="project" value="UniProtKB-SubCell"/>
</dbReference>
<comment type="caution">
    <text evidence="8">Lacks conserved residue(s) required for the propagation of feature annotation.</text>
</comment>
<dbReference type="Pfam" id="PF03989">
    <property type="entry name" value="DNA_gyraseA_C"/>
    <property type="match status" value="6"/>
</dbReference>
<dbReference type="InterPro" id="IPR013758">
    <property type="entry name" value="Topo_IIA_A/C_ab"/>
</dbReference>
<dbReference type="InterPro" id="IPR050220">
    <property type="entry name" value="Type_II_DNA_Topoisomerases"/>
</dbReference>
<dbReference type="GO" id="GO:0003677">
    <property type="term" value="F:DNA binding"/>
    <property type="evidence" value="ECO:0007669"/>
    <property type="project" value="UniProtKB-UniRule"/>
</dbReference>
<comment type="similarity">
    <text evidence="2 8">Belongs to the type II topoisomerase GyrA/ParC subunit family.</text>
</comment>
<proteinExistence type="inferred from homology"/>
<evidence type="ECO:0000256" key="1">
    <source>
        <dbReference type="ARBA" id="ARBA00000185"/>
    </source>
</evidence>
<dbReference type="EMBL" id="MFJD01000009">
    <property type="protein sequence ID" value="OGG01854.1"/>
    <property type="molecule type" value="Genomic_DNA"/>
</dbReference>
<comment type="caution">
    <text evidence="11">The sequence shown here is derived from an EMBL/GenBank/DDBJ whole genome shotgun (WGS) entry which is preliminary data.</text>
</comment>